<sequence>MATKHEALLKVEDNAAAKGIKAGETVTLIGSMGRADGKVVLNEVVSDKWKEGAGRYIHVTFVNKPSWQLQAGENLQTQAMQKINIVGGEWLS</sequence>
<name>A0AAV3X2C3_9CYAN</name>
<dbReference type="RefSeq" id="WP_226572597.1">
    <property type="nucleotide sequence ID" value="NZ_BLAY01000001.1"/>
</dbReference>
<protein>
    <recommendedName>
        <fullName evidence="3">Lipoprotein</fullName>
    </recommendedName>
</protein>
<keyword evidence="2" id="KW-1185">Reference proteome</keyword>
<organism evidence="1 2">
    <name type="scientific">Microseira wollei NIES-4236</name>
    <dbReference type="NCBI Taxonomy" id="2530354"/>
    <lineage>
        <taxon>Bacteria</taxon>
        <taxon>Bacillati</taxon>
        <taxon>Cyanobacteriota</taxon>
        <taxon>Cyanophyceae</taxon>
        <taxon>Oscillatoriophycideae</taxon>
        <taxon>Aerosakkonematales</taxon>
        <taxon>Aerosakkonemataceae</taxon>
        <taxon>Microseira</taxon>
    </lineage>
</organism>
<evidence type="ECO:0008006" key="3">
    <source>
        <dbReference type="Google" id="ProtNLM"/>
    </source>
</evidence>
<comment type="caution">
    <text evidence="1">The sequence shown here is derived from an EMBL/GenBank/DDBJ whole genome shotgun (WGS) entry which is preliminary data.</text>
</comment>
<evidence type="ECO:0000313" key="2">
    <source>
        <dbReference type="Proteomes" id="UP001050975"/>
    </source>
</evidence>
<proteinExistence type="predicted"/>
<evidence type="ECO:0000313" key="1">
    <source>
        <dbReference type="EMBL" id="GET35316.1"/>
    </source>
</evidence>
<reference evidence="1" key="1">
    <citation type="submission" date="2019-10" db="EMBL/GenBank/DDBJ databases">
        <title>Draft genome sequece of Microseira wollei NIES-4236.</title>
        <authorList>
            <person name="Yamaguchi H."/>
            <person name="Suzuki S."/>
            <person name="Kawachi M."/>
        </authorList>
    </citation>
    <scope>NUCLEOTIDE SEQUENCE</scope>
    <source>
        <strain evidence="1">NIES-4236</strain>
    </source>
</reference>
<gene>
    <name evidence="1" type="ORF">MiSe_00580</name>
</gene>
<dbReference type="AlphaFoldDB" id="A0AAV3X2C3"/>
<accession>A0AAV3X2C3</accession>
<dbReference type="Proteomes" id="UP001050975">
    <property type="component" value="Unassembled WGS sequence"/>
</dbReference>
<dbReference type="EMBL" id="BLAY01000001">
    <property type="protein sequence ID" value="GET35316.1"/>
    <property type="molecule type" value="Genomic_DNA"/>
</dbReference>